<evidence type="ECO:0000256" key="15">
    <source>
        <dbReference type="SAM" id="Phobius"/>
    </source>
</evidence>
<dbReference type="PROSITE" id="PS50885">
    <property type="entry name" value="HAMP"/>
    <property type="match status" value="1"/>
</dbReference>
<dbReference type="InterPro" id="IPR036097">
    <property type="entry name" value="HisK_dim/P_sf"/>
</dbReference>
<evidence type="ECO:0000256" key="2">
    <source>
        <dbReference type="ARBA" id="ARBA00004429"/>
    </source>
</evidence>
<evidence type="ECO:0000256" key="6">
    <source>
        <dbReference type="ARBA" id="ARBA00022553"/>
    </source>
</evidence>
<dbReference type="GO" id="GO:0000155">
    <property type="term" value="F:phosphorelay sensor kinase activity"/>
    <property type="evidence" value="ECO:0007669"/>
    <property type="project" value="InterPro"/>
</dbReference>
<name>A0A2P7QH65_9SPHN</name>
<feature type="transmembrane region" description="Helical" evidence="15">
    <location>
        <begin position="157"/>
        <end position="175"/>
    </location>
</feature>
<reference evidence="18 19" key="1">
    <citation type="submission" date="2018-03" db="EMBL/GenBank/DDBJ databases">
        <title>The draft genome of Sphingosinicella sp. GL-C-18.</title>
        <authorList>
            <person name="Liu L."/>
            <person name="Li L."/>
            <person name="Liang L."/>
            <person name="Zhang X."/>
            <person name="Wang T."/>
        </authorList>
    </citation>
    <scope>NUCLEOTIDE SEQUENCE [LARGE SCALE GENOMIC DNA]</scope>
    <source>
        <strain evidence="18 19">GL-C-18</strain>
    </source>
</reference>
<keyword evidence="9" id="KW-0547">Nucleotide-binding</keyword>
<dbReference type="Pfam" id="PF02518">
    <property type="entry name" value="HATPase_c"/>
    <property type="match status" value="1"/>
</dbReference>
<evidence type="ECO:0000256" key="13">
    <source>
        <dbReference type="ARBA" id="ARBA00023012"/>
    </source>
</evidence>
<evidence type="ECO:0000256" key="9">
    <source>
        <dbReference type="ARBA" id="ARBA00022741"/>
    </source>
</evidence>
<keyword evidence="8 15" id="KW-0812">Transmembrane</keyword>
<evidence type="ECO:0000313" key="19">
    <source>
        <dbReference type="Proteomes" id="UP000241167"/>
    </source>
</evidence>
<comment type="caution">
    <text evidence="18">The sequence shown here is derived from an EMBL/GenBank/DDBJ whole genome shotgun (WGS) entry which is preliminary data.</text>
</comment>
<dbReference type="SUPFAM" id="SSF47384">
    <property type="entry name" value="Homodimeric domain of signal transducing histidine kinase"/>
    <property type="match status" value="1"/>
</dbReference>
<dbReference type="GO" id="GO:0005524">
    <property type="term" value="F:ATP binding"/>
    <property type="evidence" value="ECO:0007669"/>
    <property type="project" value="UniProtKB-KW"/>
</dbReference>
<dbReference type="Gene3D" id="1.10.287.130">
    <property type="match status" value="1"/>
</dbReference>
<dbReference type="SMART" id="SM00388">
    <property type="entry name" value="HisKA"/>
    <property type="match status" value="1"/>
</dbReference>
<dbReference type="Gene3D" id="3.30.565.10">
    <property type="entry name" value="Histidine kinase-like ATPase, C-terminal domain"/>
    <property type="match status" value="1"/>
</dbReference>
<keyword evidence="13" id="KW-0902">Two-component regulatory system</keyword>
<comment type="catalytic activity">
    <reaction evidence="1">
        <text>ATP + protein L-histidine = ADP + protein N-phospho-L-histidine.</text>
        <dbReference type="EC" id="2.7.13.3"/>
    </reaction>
</comment>
<keyword evidence="6" id="KW-0597">Phosphoprotein</keyword>
<evidence type="ECO:0000256" key="7">
    <source>
        <dbReference type="ARBA" id="ARBA00022679"/>
    </source>
</evidence>
<organism evidence="18 19">
    <name type="scientific">Allosphingosinicella deserti</name>
    <dbReference type="NCBI Taxonomy" id="2116704"/>
    <lineage>
        <taxon>Bacteria</taxon>
        <taxon>Pseudomonadati</taxon>
        <taxon>Pseudomonadota</taxon>
        <taxon>Alphaproteobacteria</taxon>
        <taxon>Sphingomonadales</taxon>
        <taxon>Sphingomonadaceae</taxon>
        <taxon>Allosphingosinicella</taxon>
    </lineage>
</organism>
<dbReference type="PRINTS" id="PR00344">
    <property type="entry name" value="BCTRLSENSOR"/>
</dbReference>
<dbReference type="Proteomes" id="UP000241167">
    <property type="component" value="Unassembled WGS sequence"/>
</dbReference>
<evidence type="ECO:0000256" key="10">
    <source>
        <dbReference type="ARBA" id="ARBA00022777"/>
    </source>
</evidence>
<dbReference type="RefSeq" id="WP_106515297.1">
    <property type="nucleotide sequence ID" value="NZ_PXYI01000009.1"/>
</dbReference>
<dbReference type="InterPro" id="IPR005467">
    <property type="entry name" value="His_kinase_dom"/>
</dbReference>
<dbReference type="CDD" id="cd06225">
    <property type="entry name" value="HAMP"/>
    <property type="match status" value="1"/>
</dbReference>
<dbReference type="InterPro" id="IPR003661">
    <property type="entry name" value="HisK_dim/P_dom"/>
</dbReference>
<proteinExistence type="predicted"/>
<dbReference type="AlphaFoldDB" id="A0A2P7QH65"/>
<protein>
    <recommendedName>
        <fullName evidence="3">histidine kinase</fullName>
        <ecNumber evidence="3">2.7.13.3</ecNumber>
    </recommendedName>
</protein>
<accession>A0A2P7QH65</accession>
<keyword evidence="10 18" id="KW-0418">Kinase</keyword>
<dbReference type="InterPro" id="IPR003660">
    <property type="entry name" value="HAMP_dom"/>
</dbReference>
<dbReference type="OrthoDB" id="9804645at2"/>
<feature type="transmembrane region" description="Helical" evidence="15">
    <location>
        <begin position="12"/>
        <end position="31"/>
    </location>
</feature>
<keyword evidence="12 15" id="KW-1133">Transmembrane helix</keyword>
<dbReference type="InterPro" id="IPR050980">
    <property type="entry name" value="2C_sensor_his_kinase"/>
</dbReference>
<dbReference type="PANTHER" id="PTHR44936">
    <property type="entry name" value="SENSOR PROTEIN CREC"/>
    <property type="match status" value="1"/>
</dbReference>
<sequence>MLRRPSALLTRIFGILLLAVIFEFAASTLFYERVARLQVREEEAHRLAEHLAIGYRLLGSRPAAERTSLAERISSDKFRFEWRAIPPPPPAIAPELRTMRDQIVQWEPSLVRSDLRLFLSGDKSHVVAGLVRLPDGSAVRFEAAHVVETASIAANRFLLAIIPAIALIVIAGLMIRRTLRPMGELARAAEAVGQGRECLVEERGPGEVRRVIRAFNAMQKRIHRLIADRTQALAAAGHDLRTPLARLRLRSEAVADVELRGAITADLREMEEMIGSLLAYFGGESDPQPAVRADLAVLIGTLVDEVRDLGGPITYAGPRHVELRLRPPQFKRALRNLIDNALHYGGNAAVSLRIAGDEAVVAVEDDGPGIPEDRMEEVLRPFSRLDGARARNTSGLGLGLSIVDRIVRNEGGHFRLSNRKVRGLRAEIRLPVSGPALG</sequence>
<keyword evidence="14 15" id="KW-0472">Membrane</keyword>
<dbReference type="SUPFAM" id="SSF55874">
    <property type="entry name" value="ATPase domain of HSP90 chaperone/DNA topoisomerase II/histidine kinase"/>
    <property type="match status" value="1"/>
</dbReference>
<keyword evidence="5" id="KW-0997">Cell inner membrane</keyword>
<evidence type="ECO:0000259" key="16">
    <source>
        <dbReference type="PROSITE" id="PS50109"/>
    </source>
</evidence>
<feature type="domain" description="HAMP" evidence="17">
    <location>
        <begin position="176"/>
        <end position="227"/>
    </location>
</feature>
<evidence type="ECO:0000256" key="14">
    <source>
        <dbReference type="ARBA" id="ARBA00023136"/>
    </source>
</evidence>
<dbReference type="EMBL" id="PXYI01000009">
    <property type="protein sequence ID" value="PSJ37305.1"/>
    <property type="molecule type" value="Genomic_DNA"/>
</dbReference>
<evidence type="ECO:0000256" key="3">
    <source>
        <dbReference type="ARBA" id="ARBA00012438"/>
    </source>
</evidence>
<comment type="subcellular location">
    <subcellularLocation>
        <location evidence="2">Cell inner membrane</location>
        <topology evidence="2">Multi-pass membrane protein</topology>
    </subcellularLocation>
</comment>
<keyword evidence="11" id="KW-0067">ATP-binding</keyword>
<dbReference type="PANTHER" id="PTHR44936:SF5">
    <property type="entry name" value="SENSOR HISTIDINE KINASE ENVZ"/>
    <property type="match status" value="1"/>
</dbReference>
<dbReference type="InterPro" id="IPR036890">
    <property type="entry name" value="HATPase_C_sf"/>
</dbReference>
<dbReference type="SMART" id="SM00387">
    <property type="entry name" value="HATPase_c"/>
    <property type="match status" value="1"/>
</dbReference>
<dbReference type="SMART" id="SM00304">
    <property type="entry name" value="HAMP"/>
    <property type="match status" value="1"/>
</dbReference>
<feature type="domain" description="Histidine kinase" evidence="16">
    <location>
        <begin position="235"/>
        <end position="434"/>
    </location>
</feature>
<dbReference type="EC" id="2.7.13.3" evidence="3"/>
<dbReference type="PROSITE" id="PS50109">
    <property type="entry name" value="HIS_KIN"/>
    <property type="match status" value="1"/>
</dbReference>
<evidence type="ECO:0000313" key="18">
    <source>
        <dbReference type="EMBL" id="PSJ37305.1"/>
    </source>
</evidence>
<evidence type="ECO:0000256" key="1">
    <source>
        <dbReference type="ARBA" id="ARBA00000085"/>
    </source>
</evidence>
<evidence type="ECO:0000256" key="5">
    <source>
        <dbReference type="ARBA" id="ARBA00022519"/>
    </source>
</evidence>
<dbReference type="GO" id="GO:0005886">
    <property type="term" value="C:plasma membrane"/>
    <property type="evidence" value="ECO:0007669"/>
    <property type="project" value="UniProtKB-SubCell"/>
</dbReference>
<keyword evidence="19" id="KW-1185">Reference proteome</keyword>
<evidence type="ECO:0000259" key="17">
    <source>
        <dbReference type="PROSITE" id="PS50885"/>
    </source>
</evidence>
<evidence type="ECO:0000256" key="12">
    <source>
        <dbReference type="ARBA" id="ARBA00022989"/>
    </source>
</evidence>
<keyword evidence="7" id="KW-0808">Transferase</keyword>
<keyword evidence="4" id="KW-1003">Cell membrane</keyword>
<evidence type="ECO:0000256" key="11">
    <source>
        <dbReference type="ARBA" id="ARBA00022840"/>
    </source>
</evidence>
<dbReference type="InterPro" id="IPR004358">
    <property type="entry name" value="Sig_transdc_His_kin-like_C"/>
</dbReference>
<dbReference type="CDD" id="cd00082">
    <property type="entry name" value="HisKA"/>
    <property type="match status" value="1"/>
</dbReference>
<evidence type="ECO:0000256" key="8">
    <source>
        <dbReference type="ARBA" id="ARBA00022692"/>
    </source>
</evidence>
<gene>
    <name evidence="18" type="ORF">C7I55_22570</name>
</gene>
<evidence type="ECO:0000256" key="4">
    <source>
        <dbReference type="ARBA" id="ARBA00022475"/>
    </source>
</evidence>
<dbReference type="InterPro" id="IPR003594">
    <property type="entry name" value="HATPase_dom"/>
</dbReference>
<dbReference type="Pfam" id="PF00672">
    <property type="entry name" value="HAMP"/>
    <property type="match status" value="1"/>
</dbReference>